<evidence type="ECO:0000256" key="13">
    <source>
        <dbReference type="PIRSR" id="PIRSR602401-1"/>
    </source>
</evidence>
<comment type="subcellular location">
    <subcellularLocation>
        <location evidence="3">Endoplasmic reticulum membrane</location>
        <topology evidence="3">Peripheral membrane protein</topology>
    </subcellularLocation>
    <subcellularLocation>
        <location evidence="2">Microsome membrane</location>
        <topology evidence="2">Peripheral membrane protein</topology>
    </subcellularLocation>
</comment>
<dbReference type="OrthoDB" id="1470350at2759"/>
<sequence length="354" mass="40969">MENYQKILNDCSQILCQVLEKKCDGPIFNMDPIIHRCMLHVICKIIASSEKDIQLNKDVTYPEDVKLAVKLTNSRFGKIWLHSDFIYKLTADGKLKKAVCKKIHDFGLELINERREFLNKIENPTKDDEHSMSRLFLDQMMDYAKARNLSDLELSMAITDVIIAGSDTVACAIPYMIMMLALHQDIQDKVYEEIHGIFGDSNRAVEQKDMSEMVVMERVFKEVLRHCCPPHHARRVDKTIVLRDVPIPVGSTLLIMLYKLHRDPQHWSHPDAFYPDHFLPENVEKRQKYTFLPFTSGQRACPGKKFSFIVVKTLMTTLLRKYKITTTVQPSEIKHIIGFMLEISDGCNVQLTPR</sequence>
<evidence type="ECO:0000256" key="2">
    <source>
        <dbReference type="ARBA" id="ARBA00004174"/>
    </source>
</evidence>
<feature type="binding site" description="axial binding residue" evidence="13">
    <location>
        <position position="301"/>
    </location>
    <ligand>
        <name>heme</name>
        <dbReference type="ChEBI" id="CHEBI:30413"/>
    </ligand>
    <ligandPart>
        <name>Fe</name>
        <dbReference type="ChEBI" id="CHEBI:18248"/>
    </ligandPart>
</feature>
<evidence type="ECO:0000256" key="8">
    <source>
        <dbReference type="ARBA" id="ARBA00022848"/>
    </source>
</evidence>
<evidence type="ECO:0000256" key="10">
    <source>
        <dbReference type="ARBA" id="ARBA00023004"/>
    </source>
</evidence>
<evidence type="ECO:0000256" key="11">
    <source>
        <dbReference type="ARBA" id="ARBA00023033"/>
    </source>
</evidence>
<keyword evidence="11" id="KW-0503">Monooxygenase</keyword>
<dbReference type="GO" id="GO:0004497">
    <property type="term" value="F:monooxygenase activity"/>
    <property type="evidence" value="ECO:0007669"/>
    <property type="project" value="UniProtKB-KW"/>
</dbReference>
<comment type="similarity">
    <text evidence="4">Belongs to the cytochrome P450 family.</text>
</comment>
<dbReference type="InterPro" id="IPR036396">
    <property type="entry name" value="Cyt_P450_sf"/>
</dbReference>
<dbReference type="Gene3D" id="1.10.630.10">
    <property type="entry name" value="Cytochrome P450"/>
    <property type="match status" value="1"/>
</dbReference>
<name>A0A0K0LCE3_NILLU</name>
<dbReference type="PANTHER" id="PTHR24291:SF189">
    <property type="entry name" value="CYTOCHROME P450 4C3-RELATED"/>
    <property type="match status" value="1"/>
</dbReference>
<dbReference type="InterPro" id="IPR002401">
    <property type="entry name" value="Cyt_P450_E_grp-I"/>
</dbReference>
<dbReference type="GO" id="GO:0005789">
    <property type="term" value="C:endoplasmic reticulum membrane"/>
    <property type="evidence" value="ECO:0007669"/>
    <property type="project" value="UniProtKB-SubCell"/>
</dbReference>
<evidence type="ECO:0000256" key="1">
    <source>
        <dbReference type="ARBA" id="ARBA00001971"/>
    </source>
</evidence>
<dbReference type="EMBL" id="KM217061">
    <property type="protein sequence ID" value="AIW80024.1"/>
    <property type="molecule type" value="mRNA"/>
</dbReference>
<dbReference type="InterPro" id="IPR001128">
    <property type="entry name" value="Cyt_P450"/>
</dbReference>
<dbReference type="GO" id="GO:0005506">
    <property type="term" value="F:iron ion binding"/>
    <property type="evidence" value="ECO:0007669"/>
    <property type="project" value="InterPro"/>
</dbReference>
<comment type="cofactor">
    <cofactor evidence="1 13">
        <name>heme</name>
        <dbReference type="ChEBI" id="CHEBI:30413"/>
    </cofactor>
</comment>
<evidence type="ECO:0000256" key="7">
    <source>
        <dbReference type="ARBA" id="ARBA00022824"/>
    </source>
</evidence>
<accession>A0A0K0LCE3</accession>
<dbReference type="PRINTS" id="PR00463">
    <property type="entry name" value="EP450I"/>
</dbReference>
<keyword evidence="12" id="KW-0472">Membrane</keyword>
<keyword evidence="7" id="KW-0256">Endoplasmic reticulum</keyword>
<dbReference type="SUPFAM" id="SSF48264">
    <property type="entry name" value="Cytochrome P450"/>
    <property type="match status" value="1"/>
</dbReference>
<evidence type="ECO:0000256" key="6">
    <source>
        <dbReference type="ARBA" id="ARBA00022723"/>
    </source>
</evidence>
<evidence type="ECO:0000256" key="9">
    <source>
        <dbReference type="ARBA" id="ARBA00023002"/>
    </source>
</evidence>
<dbReference type="AlphaFoldDB" id="A0A0K0LCE3"/>
<keyword evidence="5 13" id="KW-0349">Heme</keyword>
<dbReference type="PRINTS" id="PR00385">
    <property type="entry name" value="P450"/>
</dbReference>
<organism evidence="14">
    <name type="scientific">Nilaparvata lugens</name>
    <name type="common">Brown planthopper</name>
    <dbReference type="NCBI Taxonomy" id="108931"/>
    <lineage>
        <taxon>Eukaryota</taxon>
        <taxon>Metazoa</taxon>
        <taxon>Ecdysozoa</taxon>
        <taxon>Arthropoda</taxon>
        <taxon>Hexapoda</taxon>
        <taxon>Insecta</taxon>
        <taxon>Pterygota</taxon>
        <taxon>Neoptera</taxon>
        <taxon>Paraneoptera</taxon>
        <taxon>Hemiptera</taxon>
        <taxon>Auchenorrhyncha</taxon>
        <taxon>Fulgoroidea</taxon>
        <taxon>Delphacidae</taxon>
        <taxon>Delphacinae</taxon>
        <taxon>Nilaparvata</taxon>
    </lineage>
</organism>
<protein>
    <submittedName>
        <fullName evidence="14">Cytochrome P450 CYP439A2</fullName>
    </submittedName>
</protein>
<keyword evidence="8" id="KW-0492">Microsome</keyword>
<dbReference type="InterPro" id="IPR050196">
    <property type="entry name" value="Cytochrome_P450_Monoox"/>
</dbReference>
<reference evidence="14" key="1">
    <citation type="submission" date="2014-07" db="EMBL/GenBank/DDBJ databases">
        <title>A systematic study of Ichneumonosoma Meijere, Pelmatops Enderlein, Pseudopelmatops Shiraki and Soita Walker (Diptera: Tephritidae).</title>
        <authorList>
            <person name="Chen X.-L."/>
            <person name="Norrbom A."/>
            <person name="Zhu C.-D."/>
        </authorList>
    </citation>
    <scope>NUCLEOTIDE SEQUENCE</scope>
</reference>
<keyword evidence="9" id="KW-0560">Oxidoreductase</keyword>
<evidence type="ECO:0000256" key="3">
    <source>
        <dbReference type="ARBA" id="ARBA00004406"/>
    </source>
</evidence>
<keyword evidence="6 13" id="KW-0479">Metal-binding</keyword>
<dbReference type="GO" id="GO:0016705">
    <property type="term" value="F:oxidoreductase activity, acting on paired donors, with incorporation or reduction of molecular oxygen"/>
    <property type="evidence" value="ECO:0007669"/>
    <property type="project" value="InterPro"/>
</dbReference>
<keyword evidence="10 13" id="KW-0408">Iron</keyword>
<dbReference type="PANTHER" id="PTHR24291">
    <property type="entry name" value="CYTOCHROME P450 FAMILY 4"/>
    <property type="match status" value="1"/>
</dbReference>
<dbReference type="Pfam" id="PF00067">
    <property type="entry name" value="p450"/>
    <property type="match status" value="1"/>
</dbReference>
<evidence type="ECO:0000256" key="5">
    <source>
        <dbReference type="ARBA" id="ARBA00022617"/>
    </source>
</evidence>
<evidence type="ECO:0000256" key="12">
    <source>
        <dbReference type="ARBA" id="ARBA00023136"/>
    </source>
</evidence>
<evidence type="ECO:0000313" key="14">
    <source>
        <dbReference type="EMBL" id="AIW80024.1"/>
    </source>
</evidence>
<dbReference type="GO" id="GO:0020037">
    <property type="term" value="F:heme binding"/>
    <property type="evidence" value="ECO:0007669"/>
    <property type="project" value="InterPro"/>
</dbReference>
<proteinExistence type="evidence at transcript level"/>
<evidence type="ECO:0000256" key="4">
    <source>
        <dbReference type="ARBA" id="ARBA00010617"/>
    </source>
</evidence>